<dbReference type="AlphaFoldDB" id="A0A9N8D8H3"/>
<keyword evidence="2" id="KW-0813">Transport</keyword>
<dbReference type="GO" id="GO:0006893">
    <property type="term" value="P:Golgi to plasma membrane transport"/>
    <property type="evidence" value="ECO:0007669"/>
    <property type="project" value="InterPro"/>
</dbReference>
<evidence type="ECO:0000313" key="7">
    <source>
        <dbReference type="Proteomes" id="UP001153069"/>
    </source>
</evidence>
<proteinExistence type="inferred from homology"/>
<evidence type="ECO:0000259" key="5">
    <source>
        <dbReference type="Pfam" id="PF15469"/>
    </source>
</evidence>
<reference evidence="6" key="1">
    <citation type="submission" date="2020-06" db="EMBL/GenBank/DDBJ databases">
        <authorList>
            <consortium name="Plant Systems Biology data submission"/>
        </authorList>
    </citation>
    <scope>NUCLEOTIDE SEQUENCE</scope>
    <source>
        <strain evidence="6">D6</strain>
    </source>
</reference>
<gene>
    <name evidence="6" type="ORF">SEMRO_15_G011140.1</name>
</gene>
<keyword evidence="3" id="KW-0268">Exocytosis</keyword>
<dbReference type="GO" id="GO:0000145">
    <property type="term" value="C:exocyst"/>
    <property type="evidence" value="ECO:0007669"/>
    <property type="project" value="InterPro"/>
</dbReference>
<feature type="region of interest" description="Disordered" evidence="4">
    <location>
        <begin position="411"/>
        <end position="435"/>
    </location>
</feature>
<evidence type="ECO:0000313" key="6">
    <source>
        <dbReference type="EMBL" id="CAB9497160.1"/>
    </source>
</evidence>
<accession>A0A9N8D8H3</accession>
<feature type="domain" description="Exocyst complex component EXOC2/Sec5 N-terminal" evidence="5">
    <location>
        <begin position="458"/>
        <end position="667"/>
    </location>
</feature>
<dbReference type="EMBL" id="CAICTM010000015">
    <property type="protein sequence ID" value="CAB9497160.1"/>
    <property type="molecule type" value="Genomic_DNA"/>
</dbReference>
<dbReference type="Pfam" id="PF15469">
    <property type="entry name" value="Sec5"/>
    <property type="match status" value="1"/>
</dbReference>
<name>A0A9N8D8H3_9STRA</name>
<protein>
    <submittedName>
        <fullName evidence="6">Exocyst complex component</fullName>
    </submittedName>
</protein>
<feature type="compositionally biased region" description="Gly residues" evidence="4">
    <location>
        <begin position="753"/>
        <end position="765"/>
    </location>
</feature>
<feature type="compositionally biased region" description="Basic and acidic residues" evidence="4">
    <location>
        <begin position="343"/>
        <end position="359"/>
    </location>
</feature>
<evidence type="ECO:0000256" key="1">
    <source>
        <dbReference type="ARBA" id="ARBA00010578"/>
    </source>
</evidence>
<comment type="caution">
    <text evidence="6">The sequence shown here is derived from an EMBL/GenBank/DDBJ whole genome shotgun (WGS) entry which is preliminary data.</text>
</comment>
<sequence>MGVVDPDRSAIEVKALLRRLHPKAGNHKDRIRRISKFRNYINGDGKNTPEFYDDDVPLLLLGSVTPSALLEEDDEVLSEIHGLMQACGSPSTEHDNCLKRSARHSMMLLKYLVCDYVEMEDGQKINNTSIEEGGEVPTPRNVFSHAFSSLAIRHYQMLRLELHIREGNNRGAAKEEACQIMVLLLTQHYSEDGQKLAPLMLDDLVPQPTAQQAFELWAHTSTTREQQEQMKANALLRQDEIAARERKERLENKTLGRISEEFELADDDDPDDDDDHEDSDGSDSDFDENDNMAVIRRRQKEMKKELRKARKEGELAAMEGPAMRWEDSQLYREQQARVASSKKAAETGQHHETVRESQEAIQELKVREEEKAKVLGRDPLGVKGDDFDLRKIQDAQAEYMEQTLQGLEEGMHKAERENSIEDSKGNSAEDDFKRQQAQKESLMAIVDRLGGLDQLDNPTRSVLPTDPTFDPMLFLTLVHREVGYRELIGSVDRLTNKTTNQHKQLQNLVRENFALFVRCAEGIDAFNEKTGSQEGPGVNERIDKLETLADKCAHQAKKSFKPLLDNASEVRKVQSSLAVLNRVAPILQAPFLMRQHVENRRYSQALKAYRRVLVIDKNCTIELLNHVKQQAQKYLHETRYDLERCLAQDKVLVDELLNGIRDLSELLELDVHMSNRDDMEDEQPDKVDEYRVADGVYDIAGRLIKMRDHPPALACLLLQAAHFTRIVNKAINDADHTIRRIYGGETLQQVQAGGEGAGEGGGNTGGEDSSPAKTGGNSGNQWKYDVMDARVLGAVKSVEIARNWLPRLLRISKTAREDEKRRLARQLSSRRQSIALHRGSQGNMKFDSQHSSSFDVFRSYITPSVTRLVEHATFCSLGCPARSGGSELNMSFGDESPEKLRTLLRGALPPSHGTRVGTELAEMVELLAESADGANSLRASADGTVEGLSPLDECKTLGESAVITLEKRRCIIAFEVCARTCSNRASGSGKFDAEALLQTLRTLSEQLTRPEECSVEVENGCELVVQRCCEGLASYVRDRSGDSARLSAVAECADVMENRVTEIVKEVENLTSNAAAVEEVIMEDIMGLEGAMFDEYLESIREHVANSVRVGWLDMDNEGLYAASADRGGGSFPSYLSSSLLSIVRCRAQVEQALGDKIRRSDDITYQHLSMATVADGVVEGICHAVEMRRNRLKVRQADRLANELQFLLNTLRKFLSEGSMNVLDNTRQMLCNKAGRGSGFQGDGPDGLAALESLERLGRVYVLCLGE</sequence>
<feature type="region of interest" description="Disordered" evidence="4">
    <location>
        <begin position="752"/>
        <end position="780"/>
    </location>
</feature>
<evidence type="ECO:0000256" key="4">
    <source>
        <dbReference type="SAM" id="MobiDB-lite"/>
    </source>
</evidence>
<dbReference type="PANTHER" id="PTHR13043">
    <property type="entry name" value="EXOCYST COMPLEX COMPONENT SEC5"/>
    <property type="match status" value="1"/>
</dbReference>
<feature type="region of interest" description="Disordered" evidence="4">
    <location>
        <begin position="252"/>
        <end position="292"/>
    </location>
</feature>
<keyword evidence="7" id="KW-1185">Reference proteome</keyword>
<evidence type="ECO:0000256" key="2">
    <source>
        <dbReference type="ARBA" id="ARBA00022448"/>
    </source>
</evidence>
<organism evidence="6 7">
    <name type="scientific">Seminavis robusta</name>
    <dbReference type="NCBI Taxonomy" id="568900"/>
    <lineage>
        <taxon>Eukaryota</taxon>
        <taxon>Sar</taxon>
        <taxon>Stramenopiles</taxon>
        <taxon>Ochrophyta</taxon>
        <taxon>Bacillariophyta</taxon>
        <taxon>Bacillariophyceae</taxon>
        <taxon>Bacillariophycidae</taxon>
        <taxon>Naviculales</taxon>
        <taxon>Naviculaceae</taxon>
        <taxon>Seminavis</taxon>
    </lineage>
</organism>
<dbReference type="Proteomes" id="UP001153069">
    <property type="component" value="Unassembled WGS sequence"/>
</dbReference>
<dbReference type="GO" id="GO:0006887">
    <property type="term" value="P:exocytosis"/>
    <property type="evidence" value="ECO:0007669"/>
    <property type="project" value="UniProtKB-KW"/>
</dbReference>
<feature type="compositionally biased region" description="Basic and acidic residues" evidence="4">
    <location>
        <begin position="411"/>
        <end position="424"/>
    </location>
</feature>
<dbReference type="InterPro" id="IPR029175">
    <property type="entry name" value="EXOC2/Sec5"/>
</dbReference>
<comment type="similarity">
    <text evidence="1">Belongs to the SEC5 family.</text>
</comment>
<dbReference type="PANTHER" id="PTHR13043:SF1">
    <property type="entry name" value="EXOCYST COMPLEX COMPONENT 2"/>
    <property type="match status" value="1"/>
</dbReference>
<dbReference type="OrthoDB" id="26242at2759"/>
<feature type="compositionally biased region" description="Acidic residues" evidence="4">
    <location>
        <begin position="261"/>
        <end position="290"/>
    </location>
</feature>
<dbReference type="InterPro" id="IPR039481">
    <property type="entry name" value="EXOC2/Sec5_N_dom"/>
</dbReference>
<evidence type="ECO:0000256" key="3">
    <source>
        <dbReference type="ARBA" id="ARBA00022483"/>
    </source>
</evidence>
<feature type="region of interest" description="Disordered" evidence="4">
    <location>
        <begin position="334"/>
        <end position="359"/>
    </location>
</feature>